<sequence>MFISITNNTGQLLTILDNNTVCGQIANGRIMHTLPPTINKFRIGNSNVIYGRPVGGGNFLQGEVEYSATFDGNAILFTTDGHTVSFTPPIN</sequence>
<dbReference type="Proteomes" id="UP000292884">
    <property type="component" value="Unassembled WGS sequence"/>
</dbReference>
<accession>A0A4R0MSR4</accession>
<dbReference type="AlphaFoldDB" id="A0A4R0MSR4"/>
<reference evidence="1 2" key="1">
    <citation type="submission" date="2019-02" db="EMBL/GenBank/DDBJ databases">
        <title>Pedobacter sp. RP-1-13 sp. nov., isolated from Arctic soil.</title>
        <authorList>
            <person name="Dahal R.H."/>
        </authorList>
    </citation>
    <scope>NUCLEOTIDE SEQUENCE [LARGE SCALE GENOMIC DNA]</scope>
    <source>
        <strain evidence="1 2">RP-1-13</strain>
    </source>
</reference>
<proteinExistence type="predicted"/>
<evidence type="ECO:0000313" key="2">
    <source>
        <dbReference type="Proteomes" id="UP000292884"/>
    </source>
</evidence>
<dbReference type="EMBL" id="SJSK01000003">
    <property type="protein sequence ID" value="TCC90061.1"/>
    <property type="molecule type" value="Genomic_DNA"/>
</dbReference>
<gene>
    <name evidence="1" type="ORF">EZ428_12285</name>
</gene>
<protein>
    <submittedName>
        <fullName evidence="1">Uncharacterized protein</fullName>
    </submittedName>
</protein>
<name>A0A4R0MSR4_9SPHI</name>
<keyword evidence="2" id="KW-1185">Reference proteome</keyword>
<comment type="caution">
    <text evidence="1">The sequence shown here is derived from an EMBL/GenBank/DDBJ whole genome shotgun (WGS) entry which is preliminary data.</text>
</comment>
<organism evidence="1 2">
    <name type="scientific">Pedobacter frigiditerrae</name>
    <dbReference type="NCBI Taxonomy" id="2530452"/>
    <lineage>
        <taxon>Bacteria</taxon>
        <taxon>Pseudomonadati</taxon>
        <taxon>Bacteroidota</taxon>
        <taxon>Sphingobacteriia</taxon>
        <taxon>Sphingobacteriales</taxon>
        <taxon>Sphingobacteriaceae</taxon>
        <taxon>Pedobacter</taxon>
    </lineage>
</organism>
<evidence type="ECO:0000313" key="1">
    <source>
        <dbReference type="EMBL" id="TCC90061.1"/>
    </source>
</evidence>